<dbReference type="Proteomes" id="UP000019591">
    <property type="component" value="Chromosome"/>
</dbReference>
<keyword evidence="2" id="KW-1185">Reference proteome</keyword>
<proteinExistence type="predicted"/>
<accession>W8TID2</accession>
<sequence length="43" mass="5039">MGPLNAEYFFCAKGLFFLWKACFYGKESSICDKINGWSFYKQV</sequence>
<name>W8TID2_PEPAC</name>
<reference evidence="1 2" key="1">
    <citation type="journal article" date="2014" name="Genome Announc.">
        <title>Complete Genome Sequence of Amino Acid-Utilizing Eubacterium acidaminophilum al-2 (DSM 3953).</title>
        <authorList>
            <person name="Poehlein A."/>
            <person name="Andreesen J.R."/>
            <person name="Daniel R."/>
        </authorList>
    </citation>
    <scope>NUCLEOTIDE SEQUENCE [LARGE SCALE GENOMIC DNA]</scope>
    <source>
        <strain evidence="1 2">DSM 3953</strain>
    </source>
</reference>
<evidence type="ECO:0000313" key="2">
    <source>
        <dbReference type="Proteomes" id="UP000019591"/>
    </source>
</evidence>
<protein>
    <submittedName>
        <fullName evidence="1">Uncharacterized protein</fullName>
    </submittedName>
</protein>
<gene>
    <name evidence="1" type="ORF">EAL2_c06660</name>
</gene>
<dbReference type="STRING" id="1286171.EAL2_c06660"/>
<dbReference type="AlphaFoldDB" id="W8TID2"/>
<evidence type="ECO:0000313" key="1">
    <source>
        <dbReference type="EMBL" id="AHM55967.1"/>
    </source>
</evidence>
<organism evidence="1 2">
    <name type="scientific">Peptoclostridium acidaminophilum DSM 3953</name>
    <dbReference type="NCBI Taxonomy" id="1286171"/>
    <lineage>
        <taxon>Bacteria</taxon>
        <taxon>Bacillati</taxon>
        <taxon>Bacillota</taxon>
        <taxon>Clostridia</taxon>
        <taxon>Peptostreptococcales</taxon>
        <taxon>Peptoclostridiaceae</taxon>
        <taxon>Peptoclostridium</taxon>
    </lineage>
</organism>
<dbReference type="KEGG" id="eac:EAL2_c06660"/>
<dbReference type="EMBL" id="CP007452">
    <property type="protein sequence ID" value="AHM55967.1"/>
    <property type="molecule type" value="Genomic_DNA"/>
</dbReference>
<dbReference type="HOGENOM" id="CLU_3233714_0_0_9"/>